<evidence type="ECO:0000256" key="1">
    <source>
        <dbReference type="SAM" id="MobiDB-lite"/>
    </source>
</evidence>
<dbReference type="AlphaFoldDB" id="A0A1G9DZ37"/>
<protein>
    <submittedName>
        <fullName evidence="2">Uncharacterized protein</fullName>
    </submittedName>
</protein>
<feature type="compositionally biased region" description="Basic residues" evidence="1">
    <location>
        <begin position="145"/>
        <end position="156"/>
    </location>
</feature>
<name>A0A1G9DZ37_9HYPH</name>
<feature type="region of interest" description="Disordered" evidence="1">
    <location>
        <begin position="134"/>
        <end position="156"/>
    </location>
</feature>
<accession>A0A1G9DZ37</accession>
<gene>
    <name evidence="2" type="ORF">SAMN05428953_1198</name>
</gene>
<reference evidence="3" key="1">
    <citation type="submission" date="2016-10" db="EMBL/GenBank/DDBJ databases">
        <authorList>
            <person name="Varghese N."/>
            <person name="Submissions S."/>
        </authorList>
    </citation>
    <scope>NUCLEOTIDE SEQUENCE [LARGE SCALE GENOMIC DNA]</scope>
    <source>
        <strain evidence="3">CGMCC 1.11022</strain>
    </source>
</reference>
<evidence type="ECO:0000313" key="3">
    <source>
        <dbReference type="Proteomes" id="UP000198894"/>
    </source>
</evidence>
<organism evidence="2 3">
    <name type="scientific">Mesorhizobium muleiense</name>
    <dbReference type="NCBI Taxonomy" id="1004279"/>
    <lineage>
        <taxon>Bacteria</taxon>
        <taxon>Pseudomonadati</taxon>
        <taxon>Pseudomonadota</taxon>
        <taxon>Alphaproteobacteria</taxon>
        <taxon>Hyphomicrobiales</taxon>
        <taxon>Phyllobacteriaceae</taxon>
        <taxon>Mesorhizobium</taxon>
    </lineage>
</organism>
<proteinExistence type="predicted"/>
<sequence length="180" mass="19840">MIGLCQDPPVSRGRTGGSRWRRKGLMTARVRCLHRWTSSADEKPNGCNPEHQAKYRKKQPTCLVNAGVHCSLLSRCRHRNDASRSSVPTNSPISAFCHSGPGPKHCLGQPMVGKRPDRSPSSGLLSREDAVQMYPGGKRLEGTSTRRKPVSLKRRNSRAFGGRDWSCRRGVRRGGSGPLV</sequence>
<evidence type="ECO:0000313" key="2">
    <source>
        <dbReference type="EMBL" id="SDK69137.1"/>
    </source>
</evidence>
<feature type="region of interest" description="Disordered" evidence="1">
    <location>
        <begin position="1"/>
        <end position="21"/>
    </location>
</feature>
<keyword evidence="3" id="KW-1185">Reference proteome</keyword>
<dbReference type="EMBL" id="FNEE01000019">
    <property type="protein sequence ID" value="SDK69137.1"/>
    <property type="molecule type" value="Genomic_DNA"/>
</dbReference>
<dbReference type="Proteomes" id="UP000198894">
    <property type="component" value="Unassembled WGS sequence"/>
</dbReference>